<comment type="caution">
    <text evidence="6">The sequence shown here is derived from an EMBL/GenBank/DDBJ whole genome shotgun (WGS) entry which is preliminary data.</text>
</comment>
<keyword evidence="3" id="KW-0677">Repeat</keyword>
<proteinExistence type="predicted"/>
<dbReference type="PANTHER" id="PTHR46730">
    <property type="entry name" value="POLYCYSTIN-1"/>
    <property type="match status" value="1"/>
</dbReference>
<evidence type="ECO:0000313" key="7">
    <source>
        <dbReference type="Proteomes" id="UP000824540"/>
    </source>
</evidence>
<dbReference type="EMBL" id="JAFBMS010000012">
    <property type="protein sequence ID" value="KAG9347889.1"/>
    <property type="molecule type" value="Genomic_DNA"/>
</dbReference>
<keyword evidence="7" id="KW-1185">Reference proteome</keyword>
<organism evidence="6 7">
    <name type="scientific">Albula glossodonta</name>
    <name type="common">roundjaw bonefish</name>
    <dbReference type="NCBI Taxonomy" id="121402"/>
    <lineage>
        <taxon>Eukaryota</taxon>
        <taxon>Metazoa</taxon>
        <taxon>Chordata</taxon>
        <taxon>Craniata</taxon>
        <taxon>Vertebrata</taxon>
        <taxon>Euteleostomi</taxon>
        <taxon>Actinopterygii</taxon>
        <taxon>Neopterygii</taxon>
        <taxon>Teleostei</taxon>
        <taxon>Albuliformes</taxon>
        <taxon>Albulidae</taxon>
        <taxon>Albula</taxon>
    </lineage>
</organism>
<dbReference type="GO" id="GO:0005886">
    <property type="term" value="C:plasma membrane"/>
    <property type="evidence" value="ECO:0007669"/>
    <property type="project" value="TreeGrafter"/>
</dbReference>
<gene>
    <name evidence="6" type="ORF">JZ751_003906</name>
</gene>
<accession>A0A8T2P6H8</accession>
<protein>
    <submittedName>
        <fullName evidence="6">Uncharacterized protein</fullName>
    </submittedName>
</protein>
<evidence type="ECO:0000256" key="4">
    <source>
        <dbReference type="ARBA" id="ARBA00022989"/>
    </source>
</evidence>
<reference evidence="6" key="1">
    <citation type="thesis" date="2021" institute="BYU ScholarsArchive" country="Provo, UT, USA">
        <title>Applications of and Algorithms for Genome Assembly and Genomic Analyses with an Emphasis on Marine Teleosts.</title>
        <authorList>
            <person name="Pickett B.D."/>
        </authorList>
    </citation>
    <scope>NUCLEOTIDE SEQUENCE</scope>
    <source>
        <strain evidence="6">HI-2016</strain>
    </source>
</reference>
<dbReference type="AlphaFoldDB" id="A0A8T2P6H8"/>
<dbReference type="PANTHER" id="PTHR46730:SF4">
    <property type="entry name" value="POLYCYSTIC KIDNEY DISEASE PROTEIN 1-LIKE 1"/>
    <property type="match status" value="1"/>
</dbReference>
<evidence type="ECO:0000313" key="6">
    <source>
        <dbReference type="EMBL" id="KAG9347889.1"/>
    </source>
</evidence>
<feature type="non-terminal residue" evidence="6">
    <location>
        <position position="119"/>
    </location>
</feature>
<keyword evidence="4" id="KW-1133">Transmembrane helix</keyword>
<name>A0A8T2P6H8_9TELE</name>
<dbReference type="Proteomes" id="UP000824540">
    <property type="component" value="Unassembled WGS sequence"/>
</dbReference>
<feature type="non-terminal residue" evidence="6">
    <location>
        <position position="1"/>
    </location>
</feature>
<dbReference type="GO" id="GO:0005261">
    <property type="term" value="F:monoatomic cation channel activity"/>
    <property type="evidence" value="ECO:0007669"/>
    <property type="project" value="TreeGrafter"/>
</dbReference>
<keyword evidence="2" id="KW-0812">Transmembrane</keyword>
<dbReference type="GO" id="GO:0006816">
    <property type="term" value="P:calcium ion transport"/>
    <property type="evidence" value="ECO:0007669"/>
    <property type="project" value="TreeGrafter"/>
</dbReference>
<evidence type="ECO:0000256" key="3">
    <source>
        <dbReference type="ARBA" id="ARBA00022737"/>
    </source>
</evidence>
<keyword evidence="5" id="KW-0472">Membrane</keyword>
<sequence length="119" mass="13687">KYVLFSKAQEYNMSTSLMELKTSQHNSFHSTINGDIADLSLYNCTTRREIKVRSLSTPINIEFQKRARNGSSASDFSLLRSQMNIHQFNITRGNLQEAVQITVDFIRPANHTFPIMLLF</sequence>
<dbReference type="OrthoDB" id="10044145at2759"/>
<evidence type="ECO:0000256" key="5">
    <source>
        <dbReference type="ARBA" id="ARBA00023136"/>
    </source>
</evidence>
<comment type="subcellular location">
    <subcellularLocation>
        <location evidence="1">Membrane</location>
    </subcellularLocation>
</comment>
<evidence type="ECO:0000256" key="1">
    <source>
        <dbReference type="ARBA" id="ARBA00004370"/>
    </source>
</evidence>
<evidence type="ECO:0000256" key="2">
    <source>
        <dbReference type="ARBA" id="ARBA00022692"/>
    </source>
</evidence>